<dbReference type="GO" id="GO:0043565">
    <property type="term" value="F:sequence-specific DNA binding"/>
    <property type="evidence" value="ECO:0007669"/>
    <property type="project" value="TreeGrafter"/>
</dbReference>
<protein>
    <submittedName>
        <fullName evidence="8">Putative zinc finger protein</fullName>
    </submittedName>
</protein>
<evidence type="ECO:0000313" key="8">
    <source>
        <dbReference type="EMBL" id="ODM96794.1"/>
    </source>
</evidence>
<keyword evidence="3 5" id="KW-0863">Zinc-finger</keyword>
<dbReference type="GO" id="GO:0005634">
    <property type="term" value="C:nucleus"/>
    <property type="evidence" value="ECO:0007669"/>
    <property type="project" value="TreeGrafter"/>
</dbReference>
<keyword evidence="9" id="KW-1185">Reference proteome</keyword>
<feature type="region of interest" description="Disordered" evidence="6">
    <location>
        <begin position="526"/>
        <end position="638"/>
    </location>
</feature>
<dbReference type="STRING" id="48709.A0A1D2MVG6"/>
<feature type="compositionally biased region" description="Acidic residues" evidence="6">
    <location>
        <begin position="563"/>
        <end position="573"/>
    </location>
</feature>
<dbReference type="PROSITE" id="PS00028">
    <property type="entry name" value="ZINC_FINGER_C2H2_1"/>
    <property type="match status" value="6"/>
</dbReference>
<dbReference type="PANTHER" id="PTHR24408:SF58">
    <property type="entry name" value="TRANSCRIPTION FACTOR (TFIIIA), PUTATIVE (AFU_ORTHOLOGUE AFUA_1G05150)-RELATED"/>
    <property type="match status" value="1"/>
</dbReference>
<evidence type="ECO:0000256" key="2">
    <source>
        <dbReference type="ARBA" id="ARBA00022737"/>
    </source>
</evidence>
<dbReference type="AlphaFoldDB" id="A0A1D2MVG6"/>
<dbReference type="GO" id="GO:0000981">
    <property type="term" value="F:DNA-binding transcription factor activity, RNA polymerase II-specific"/>
    <property type="evidence" value="ECO:0007669"/>
    <property type="project" value="TreeGrafter"/>
</dbReference>
<dbReference type="SUPFAM" id="SSF57667">
    <property type="entry name" value="beta-beta-alpha zinc fingers"/>
    <property type="match status" value="4"/>
</dbReference>
<feature type="region of interest" description="Disordered" evidence="6">
    <location>
        <begin position="72"/>
        <end position="103"/>
    </location>
</feature>
<dbReference type="Pfam" id="PF00096">
    <property type="entry name" value="zf-C2H2"/>
    <property type="match status" value="2"/>
</dbReference>
<feature type="domain" description="C2H2-type" evidence="7">
    <location>
        <begin position="306"/>
        <end position="335"/>
    </location>
</feature>
<keyword evidence="2" id="KW-0677">Repeat</keyword>
<dbReference type="PANTHER" id="PTHR24408">
    <property type="entry name" value="ZINC FINGER PROTEIN"/>
    <property type="match status" value="1"/>
</dbReference>
<dbReference type="GO" id="GO:0008270">
    <property type="term" value="F:zinc ion binding"/>
    <property type="evidence" value="ECO:0007669"/>
    <property type="project" value="UniProtKB-KW"/>
</dbReference>
<dbReference type="SMART" id="SM00355">
    <property type="entry name" value="ZnF_C2H2"/>
    <property type="match status" value="11"/>
</dbReference>
<feature type="compositionally biased region" description="Acidic residues" evidence="6">
    <location>
        <begin position="852"/>
        <end position="865"/>
    </location>
</feature>
<feature type="compositionally biased region" description="Basic residues" evidence="6">
    <location>
        <begin position="526"/>
        <end position="535"/>
    </location>
</feature>
<evidence type="ECO:0000259" key="7">
    <source>
        <dbReference type="PROSITE" id="PS50157"/>
    </source>
</evidence>
<dbReference type="InterPro" id="IPR013087">
    <property type="entry name" value="Znf_C2H2_type"/>
</dbReference>
<feature type="region of interest" description="Disordered" evidence="6">
    <location>
        <begin position="822"/>
        <end position="865"/>
    </location>
</feature>
<feature type="domain" description="C2H2-type" evidence="7">
    <location>
        <begin position="384"/>
        <end position="411"/>
    </location>
</feature>
<feature type="region of interest" description="Disordered" evidence="6">
    <location>
        <begin position="689"/>
        <end position="726"/>
    </location>
</feature>
<organism evidence="8 9">
    <name type="scientific">Orchesella cincta</name>
    <name type="common">Springtail</name>
    <name type="synonym">Podura cincta</name>
    <dbReference type="NCBI Taxonomy" id="48709"/>
    <lineage>
        <taxon>Eukaryota</taxon>
        <taxon>Metazoa</taxon>
        <taxon>Ecdysozoa</taxon>
        <taxon>Arthropoda</taxon>
        <taxon>Hexapoda</taxon>
        <taxon>Collembola</taxon>
        <taxon>Entomobryomorpha</taxon>
        <taxon>Entomobryoidea</taxon>
        <taxon>Orchesellidae</taxon>
        <taxon>Orchesellinae</taxon>
        <taxon>Orchesella</taxon>
    </lineage>
</organism>
<feature type="compositionally biased region" description="Polar residues" evidence="6">
    <location>
        <begin position="840"/>
        <end position="851"/>
    </location>
</feature>
<proteinExistence type="predicted"/>
<feature type="domain" description="C2H2-type" evidence="7">
    <location>
        <begin position="27"/>
        <end position="54"/>
    </location>
</feature>
<dbReference type="Proteomes" id="UP000094527">
    <property type="component" value="Unassembled WGS sequence"/>
</dbReference>
<evidence type="ECO:0000256" key="4">
    <source>
        <dbReference type="ARBA" id="ARBA00022833"/>
    </source>
</evidence>
<accession>A0A1D2MVG6</accession>
<sequence>MKLSHVYKNVNDQLQKINHVNQGEKPFKCRICHRCFNNKAAMLKHEETHDKARYQGKKYHLKLSLYTHKRDHMGIKRLHPKNRKRKPRAPGSRKNEKSYRKKAGDDGEKKFACSVCAKPFFYSSEAADHATKHSPKYLYKMFFKHQCQACPPEALGFPSKKAIIAHYASAHKDLESPVDQCLYICQVCLEVDGERPVFKSHRGLWNHNKRYHSGGVPKTWKPWPRKKKLDNDDEGDDTDGEQKRLRRKRSSKLSSDRPKRTSRKVSASTKPKVPPERVSCLNCEKTFRSRYDMELHNRIHTGEKPYKCSNAQCEKAFKLKATLEYHMLTHDPSRFEGEPPYVCDFCGKGFYVWGTLYHHRRRTHLGLQEKYKRPHLKEQMKRPCECKVCGRKFHSVYALYSHKIRHGEKKYRCSVCDKPHFTSTGALEHANRHGPNRRYRIYFRHQCSGCPPEALGFPSKLAIREHWAIAHMDQKIPEKYKKPPKPKGKQKRPGPGVYECVQCPEIDGKKPSFRWQTSLYKHKKAYHSGKPKVWKSKQIGTVQKNSHDSESEDSTSCSGSSSESDEFDSETEEAQSSKKKKVSQTVRRSVRQTRSDVKNLSQLLNDSESEAEQDDDKTTEKQKTVRNKTTKLAGPSRATISAPKLFKVTTAPIARRSPTKLTGSYINQLLGGKQLRLILERIDQEIPASITTSMPTSSKSCRQKAKPNSARSSSQRTQYSNPVNNYKTSPLKIASVMSTANIETTQYVVEDEMPGLECNPVDPLSEVKLEVRVDDDDDDGLELPSYSQGIATTTTSFSQRQNNFPVIIHNPLSKNKSAAPMIVIPPPRKTNVGSHESCETIDSPSKTGNSQSDDDDDESETVLGI</sequence>
<dbReference type="FunFam" id="3.30.160.60:FF:000624">
    <property type="entry name" value="zinc finger protein 697"/>
    <property type="match status" value="1"/>
</dbReference>
<feature type="region of interest" description="Disordered" evidence="6">
    <location>
        <begin position="216"/>
        <end position="276"/>
    </location>
</feature>
<dbReference type="OMA" id="GSHESCE"/>
<feature type="compositionally biased region" description="Polar residues" evidence="6">
    <location>
        <begin position="689"/>
        <end position="700"/>
    </location>
</feature>
<feature type="compositionally biased region" description="Polar residues" evidence="6">
    <location>
        <begin position="709"/>
        <end position="726"/>
    </location>
</feature>
<keyword evidence="4" id="KW-0862">Zinc</keyword>
<evidence type="ECO:0000256" key="6">
    <source>
        <dbReference type="SAM" id="MobiDB-lite"/>
    </source>
</evidence>
<evidence type="ECO:0000256" key="5">
    <source>
        <dbReference type="PROSITE-ProRule" id="PRU00042"/>
    </source>
</evidence>
<name>A0A1D2MVG6_ORCCI</name>
<evidence type="ECO:0000256" key="1">
    <source>
        <dbReference type="ARBA" id="ARBA00022723"/>
    </source>
</evidence>
<feature type="compositionally biased region" description="Basic residues" evidence="6">
    <location>
        <begin position="482"/>
        <end position="492"/>
    </location>
</feature>
<feature type="region of interest" description="Disordered" evidence="6">
    <location>
        <begin position="474"/>
        <end position="496"/>
    </location>
</feature>
<dbReference type="EMBL" id="LJIJ01000502">
    <property type="protein sequence ID" value="ODM96794.1"/>
    <property type="molecule type" value="Genomic_DNA"/>
</dbReference>
<reference evidence="8 9" key="1">
    <citation type="journal article" date="2016" name="Genome Biol. Evol.">
        <title>Gene Family Evolution Reflects Adaptation to Soil Environmental Stressors in the Genome of the Collembolan Orchesella cincta.</title>
        <authorList>
            <person name="Faddeeva-Vakhrusheva A."/>
            <person name="Derks M.F."/>
            <person name="Anvar S.Y."/>
            <person name="Agamennone V."/>
            <person name="Suring W."/>
            <person name="Smit S."/>
            <person name="van Straalen N.M."/>
            <person name="Roelofs D."/>
        </authorList>
    </citation>
    <scope>NUCLEOTIDE SEQUENCE [LARGE SCALE GENOMIC DNA]</scope>
    <source>
        <tissue evidence="8">Mixed pool</tissue>
    </source>
</reference>
<feature type="compositionally biased region" description="Basic residues" evidence="6">
    <location>
        <begin position="72"/>
        <end position="88"/>
    </location>
</feature>
<comment type="caution">
    <text evidence="8">The sequence shown here is derived from an EMBL/GenBank/DDBJ whole genome shotgun (WGS) entry which is preliminary data.</text>
</comment>
<gene>
    <name evidence="8" type="ORF">Ocin01_09887</name>
</gene>
<feature type="compositionally biased region" description="Basic and acidic residues" evidence="6">
    <location>
        <begin position="93"/>
        <end position="103"/>
    </location>
</feature>
<dbReference type="Gene3D" id="3.30.160.60">
    <property type="entry name" value="Classic Zinc Finger"/>
    <property type="match status" value="6"/>
</dbReference>
<feature type="domain" description="C2H2-type" evidence="7">
    <location>
        <begin position="111"/>
        <end position="138"/>
    </location>
</feature>
<dbReference type="PROSITE" id="PS50157">
    <property type="entry name" value="ZINC_FINGER_C2H2_2"/>
    <property type="match status" value="6"/>
</dbReference>
<keyword evidence="1" id="KW-0479">Metal-binding</keyword>
<feature type="domain" description="C2H2-type" evidence="7">
    <location>
        <begin position="278"/>
        <end position="305"/>
    </location>
</feature>
<feature type="domain" description="C2H2-type" evidence="7">
    <location>
        <begin position="341"/>
        <end position="369"/>
    </location>
</feature>
<dbReference type="OrthoDB" id="6077919at2759"/>
<evidence type="ECO:0000256" key="3">
    <source>
        <dbReference type="ARBA" id="ARBA00022771"/>
    </source>
</evidence>
<dbReference type="InterPro" id="IPR036236">
    <property type="entry name" value="Znf_C2H2_sf"/>
</dbReference>
<evidence type="ECO:0000313" key="9">
    <source>
        <dbReference type="Proteomes" id="UP000094527"/>
    </source>
</evidence>